<protein>
    <submittedName>
        <fullName evidence="1">PAR1 protein</fullName>
    </submittedName>
</protein>
<dbReference type="EMBL" id="BKCP01004627">
    <property type="protein sequence ID" value="GER32627.1"/>
    <property type="molecule type" value="Genomic_DNA"/>
</dbReference>
<sequence length="271" mass="30574">MVKRFQEIYQVYGIVGVPHVSRYKESTLSINESTQDLLGIRRLRSCQFSQIDVDIREVDWTMSTSEKVDLEEVDSFSRRVHVDMSNRFEPLSGRVESLWAGISLYGYITSLQSFKSPKPKDHNIKSLPQAMASTTILIIVLSLAISTQSILSMDILCEDLDEKSCAFSVSSFEKRCVLESRLRMSGTTAYTCGTSEIVADKIRNLVETDEYIRSCGVDRQALGISSDSLLDRRFTQSLCSRACYNNCPNIVDLYFNLAAGEDHLIEITNIT</sequence>
<dbReference type="PANTHER" id="PTHR33649">
    <property type="entry name" value="PAR1 PROTEIN"/>
    <property type="match status" value="1"/>
</dbReference>
<accession>A0A5A7PK01</accession>
<dbReference type="Proteomes" id="UP000325081">
    <property type="component" value="Unassembled WGS sequence"/>
</dbReference>
<keyword evidence="2" id="KW-1185">Reference proteome</keyword>
<evidence type="ECO:0000313" key="2">
    <source>
        <dbReference type="Proteomes" id="UP000325081"/>
    </source>
</evidence>
<dbReference type="OrthoDB" id="772928at2759"/>
<comment type="caution">
    <text evidence="1">The sequence shown here is derived from an EMBL/GenBank/DDBJ whole genome shotgun (WGS) entry which is preliminary data.</text>
</comment>
<evidence type="ECO:0000313" key="1">
    <source>
        <dbReference type="EMBL" id="GER32627.1"/>
    </source>
</evidence>
<reference evidence="2" key="1">
    <citation type="journal article" date="2019" name="Curr. Biol.">
        <title>Genome Sequence of Striga asiatica Provides Insight into the Evolution of Plant Parasitism.</title>
        <authorList>
            <person name="Yoshida S."/>
            <person name="Kim S."/>
            <person name="Wafula E.K."/>
            <person name="Tanskanen J."/>
            <person name="Kim Y.M."/>
            <person name="Honaas L."/>
            <person name="Yang Z."/>
            <person name="Spallek T."/>
            <person name="Conn C.E."/>
            <person name="Ichihashi Y."/>
            <person name="Cheong K."/>
            <person name="Cui S."/>
            <person name="Der J.P."/>
            <person name="Gundlach H."/>
            <person name="Jiao Y."/>
            <person name="Hori C."/>
            <person name="Ishida J.K."/>
            <person name="Kasahara H."/>
            <person name="Kiba T."/>
            <person name="Kim M.S."/>
            <person name="Koo N."/>
            <person name="Laohavisit A."/>
            <person name="Lee Y.H."/>
            <person name="Lumba S."/>
            <person name="McCourt P."/>
            <person name="Mortimer J.C."/>
            <person name="Mutuku J.M."/>
            <person name="Nomura T."/>
            <person name="Sasaki-Sekimoto Y."/>
            <person name="Seto Y."/>
            <person name="Wang Y."/>
            <person name="Wakatake T."/>
            <person name="Sakakibara H."/>
            <person name="Demura T."/>
            <person name="Yamaguchi S."/>
            <person name="Yoneyama K."/>
            <person name="Manabe R.I."/>
            <person name="Nelson D.C."/>
            <person name="Schulman A.H."/>
            <person name="Timko M.P."/>
            <person name="dePamphilis C.W."/>
            <person name="Choi D."/>
            <person name="Shirasu K."/>
        </authorList>
    </citation>
    <scope>NUCLEOTIDE SEQUENCE [LARGE SCALE GENOMIC DNA]</scope>
    <source>
        <strain evidence="2">cv. UVA1</strain>
    </source>
</reference>
<dbReference type="AlphaFoldDB" id="A0A5A7PK01"/>
<gene>
    <name evidence="1" type="ORF">STAS_08710</name>
</gene>
<name>A0A5A7PK01_STRAF</name>
<dbReference type="InterPro" id="IPR009489">
    <property type="entry name" value="PAR1"/>
</dbReference>
<organism evidence="1 2">
    <name type="scientific">Striga asiatica</name>
    <name type="common">Asiatic witchweed</name>
    <name type="synonym">Buchnera asiatica</name>
    <dbReference type="NCBI Taxonomy" id="4170"/>
    <lineage>
        <taxon>Eukaryota</taxon>
        <taxon>Viridiplantae</taxon>
        <taxon>Streptophyta</taxon>
        <taxon>Embryophyta</taxon>
        <taxon>Tracheophyta</taxon>
        <taxon>Spermatophyta</taxon>
        <taxon>Magnoliopsida</taxon>
        <taxon>eudicotyledons</taxon>
        <taxon>Gunneridae</taxon>
        <taxon>Pentapetalae</taxon>
        <taxon>asterids</taxon>
        <taxon>lamiids</taxon>
        <taxon>Lamiales</taxon>
        <taxon>Orobanchaceae</taxon>
        <taxon>Buchnereae</taxon>
        <taxon>Striga</taxon>
    </lineage>
</organism>
<dbReference type="Pfam" id="PF06521">
    <property type="entry name" value="PAR1"/>
    <property type="match status" value="1"/>
</dbReference>
<proteinExistence type="predicted"/>
<dbReference type="PANTHER" id="PTHR33649:SF2">
    <property type="entry name" value="PAR1 PROTEIN"/>
    <property type="match status" value="1"/>
</dbReference>